<dbReference type="STRING" id="56780.SYN_01202"/>
<dbReference type="KEGG" id="sat:SYN_01202"/>
<organism evidence="1 2">
    <name type="scientific">Syntrophus aciditrophicus (strain SB)</name>
    <dbReference type="NCBI Taxonomy" id="56780"/>
    <lineage>
        <taxon>Bacteria</taxon>
        <taxon>Pseudomonadati</taxon>
        <taxon>Thermodesulfobacteriota</taxon>
        <taxon>Syntrophia</taxon>
        <taxon>Syntrophales</taxon>
        <taxon>Syntrophaceae</taxon>
        <taxon>Syntrophus</taxon>
    </lineage>
</organism>
<name>Q2LWD0_SYNAS</name>
<gene>
    <name evidence="1" type="ORF">SYN_01202</name>
</gene>
<dbReference type="Proteomes" id="UP000001933">
    <property type="component" value="Chromosome"/>
</dbReference>
<reference evidence="1 2" key="1">
    <citation type="journal article" date="2007" name="Proc. Natl. Acad. Sci. U.S.A.">
        <title>The genome of Syntrophus aciditrophicus: life at the thermodynamic limit of microbial growth.</title>
        <authorList>
            <person name="McInerney M.J."/>
            <person name="Rohlin L."/>
            <person name="Mouttaki H."/>
            <person name="Kim U."/>
            <person name="Krupp R.S."/>
            <person name="Rios-Hernandez L."/>
            <person name="Sieber J."/>
            <person name="Struchtemeyer C.G."/>
            <person name="Bhattacharyya A."/>
            <person name="Campbell J.W."/>
            <person name="Gunsalus R.P."/>
        </authorList>
    </citation>
    <scope>NUCLEOTIDE SEQUENCE [LARGE SCALE GENOMIC DNA]</scope>
    <source>
        <strain evidence="1 2">SB</strain>
    </source>
</reference>
<sequence length="90" mass="10248">MELESERSEARRIRRLRIAARTSAPIATNAGGWWNSPKPIRGTQVPRLKFFSGNQKIVIQNHVITEHSMKPALIISDMLEDFIRQDGPLP</sequence>
<dbReference type="HOGENOM" id="CLU_2439688_0_0_7"/>
<dbReference type="EMBL" id="CP000252">
    <property type="protein sequence ID" value="ABC78393.1"/>
    <property type="molecule type" value="Genomic_DNA"/>
</dbReference>
<protein>
    <submittedName>
        <fullName evidence="1">Hypothetical cytosolic protein</fullName>
    </submittedName>
</protein>
<accession>Q2LWD0</accession>
<dbReference type="InParanoid" id="Q2LWD0"/>
<dbReference type="AlphaFoldDB" id="Q2LWD0"/>
<evidence type="ECO:0000313" key="1">
    <source>
        <dbReference type="EMBL" id="ABC78393.1"/>
    </source>
</evidence>
<proteinExistence type="predicted"/>
<evidence type="ECO:0000313" key="2">
    <source>
        <dbReference type="Proteomes" id="UP000001933"/>
    </source>
</evidence>
<keyword evidence="2" id="KW-1185">Reference proteome</keyword>